<keyword evidence="6" id="KW-1185">Reference proteome</keyword>
<comment type="caution">
    <text evidence="5">The sequence shown here is derived from an EMBL/GenBank/DDBJ whole genome shotgun (WGS) entry which is preliminary data.</text>
</comment>
<dbReference type="OrthoDB" id="6730379at2759"/>
<dbReference type="InterPro" id="IPR035979">
    <property type="entry name" value="RBD_domain_sf"/>
</dbReference>
<protein>
    <recommendedName>
        <fullName evidence="1">Probable RNA-binding protein 18</fullName>
    </recommendedName>
    <alternativeName>
        <fullName evidence="2">RNA-binding motif protein 18</fullName>
    </alternativeName>
</protein>
<feature type="domain" description="RRM" evidence="4">
    <location>
        <begin position="14"/>
        <end position="95"/>
    </location>
</feature>
<sequence>MPALSEQQRPLLKDRLYVGNLHPSVDEYTLLQVFSKFGKITKLDWLFHKTGLLKAKPRGYAFVEYANQDDALRALSGAHGKSLRGRNLVVTFAHQAPLDQYSGGTGASVGAYRTRKTMMDIGRPTTLSMIKTGMSGRHEGYVHHFNVFFLCLRWMKLLLWSWSLTFSLLSLSGKPFQHPTNILLHLIEKHKTKSQ</sequence>
<dbReference type="PANTHER" id="PTHR48038:SF1">
    <property type="entry name" value="RIBONUCLEOPROTEIN RB97D"/>
    <property type="match status" value="1"/>
</dbReference>
<evidence type="ECO:0000256" key="1">
    <source>
        <dbReference type="ARBA" id="ARBA00021141"/>
    </source>
</evidence>
<dbReference type="InterPro" id="IPR000504">
    <property type="entry name" value="RRM_dom"/>
</dbReference>
<dbReference type="InterPro" id="IPR012677">
    <property type="entry name" value="Nucleotide-bd_a/b_plait_sf"/>
</dbReference>
<dbReference type="SMART" id="SM00360">
    <property type="entry name" value="RRM"/>
    <property type="match status" value="1"/>
</dbReference>
<dbReference type="GO" id="GO:0003723">
    <property type="term" value="F:RNA binding"/>
    <property type="evidence" value="ECO:0007669"/>
    <property type="project" value="UniProtKB-UniRule"/>
</dbReference>
<dbReference type="PANTHER" id="PTHR48038">
    <property type="entry name" value="RIBONUCLEOPROTEIN RB97D"/>
    <property type="match status" value="1"/>
</dbReference>
<dbReference type="EMBL" id="MU155816">
    <property type="protein sequence ID" value="KAF9470895.1"/>
    <property type="molecule type" value="Genomic_DNA"/>
</dbReference>
<name>A0A9P5YLN7_9AGAR</name>
<proteinExistence type="predicted"/>
<dbReference type="CDD" id="cd12355">
    <property type="entry name" value="RRM_RBM18"/>
    <property type="match status" value="1"/>
</dbReference>
<evidence type="ECO:0000313" key="5">
    <source>
        <dbReference type="EMBL" id="KAF9470895.1"/>
    </source>
</evidence>
<dbReference type="Gene3D" id="3.30.70.330">
    <property type="match status" value="1"/>
</dbReference>
<dbReference type="AlphaFoldDB" id="A0A9P5YLN7"/>
<dbReference type="SUPFAM" id="SSF54928">
    <property type="entry name" value="RNA-binding domain, RBD"/>
    <property type="match status" value="1"/>
</dbReference>
<gene>
    <name evidence="5" type="ORF">BDN70DRAFT_869462</name>
</gene>
<keyword evidence="3" id="KW-0694">RNA-binding</keyword>
<dbReference type="Pfam" id="PF00076">
    <property type="entry name" value="RRM_1"/>
    <property type="match status" value="1"/>
</dbReference>
<accession>A0A9P5YLN7</accession>
<evidence type="ECO:0000313" key="6">
    <source>
        <dbReference type="Proteomes" id="UP000807469"/>
    </source>
</evidence>
<dbReference type="PROSITE" id="PS50102">
    <property type="entry name" value="RRM"/>
    <property type="match status" value="1"/>
</dbReference>
<evidence type="ECO:0000259" key="4">
    <source>
        <dbReference type="PROSITE" id="PS50102"/>
    </source>
</evidence>
<reference evidence="5" key="1">
    <citation type="submission" date="2020-11" db="EMBL/GenBank/DDBJ databases">
        <authorList>
            <consortium name="DOE Joint Genome Institute"/>
            <person name="Ahrendt S."/>
            <person name="Riley R."/>
            <person name="Andreopoulos W."/>
            <person name="Labutti K."/>
            <person name="Pangilinan J."/>
            <person name="Ruiz-Duenas F.J."/>
            <person name="Barrasa J.M."/>
            <person name="Sanchez-Garcia M."/>
            <person name="Camarero S."/>
            <person name="Miyauchi S."/>
            <person name="Serrano A."/>
            <person name="Linde D."/>
            <person name="Babiker R."/>
            <person name="Drula E."/>
            <person name="Ayuso-Fernandez I."/>
            <person name="Pacheco R."/>
            <person name="Padilla G."/>
            <person name="Ferreira P."/>
            <person name="Barriuso J."/>
            <person name="Kellner H."/>
            <person name="Castanera R."/>
            <person name="Alfaro M."/>
            <person name="Ramirez L."/>
            <person name="Pisabarro A.G."/>
            <person name="Kuo A."/>
            <person name="Tritt A."/>
            <person name="Lipzen A."/>
            <person name="He G."/>
            <person name="Yan M."/>
            <person name="Ng V."/>
            <person name="Cullen D."/>
            <person name="Martin F."/>
            <person name="Rosso M.-N."/>
            <person name="Henrissat B."/>
            <person name="Hibbett D."/>
            <person name="Martinez A.T."/>
            <person name="Grigoriev I.V."/>
        </authorList>
    </citation>
    <scope>NUCLEOTIDE SEQUENCE</scope>
    <source>
        <strain evidence="5">CIRM-BRFM 674</strain>
    </source>
</reference>
<dbReference type="InterPro" id="IPR039157">
    <property type="entry name" value="RBM18_RRM"/>
</dbReference>
<dbReference type="Proteomes" id="UP000807469">
    <property type="component" value="Unassembled WGS sequence"/>
</dbReference>
<evidence type="ECO:0000256" key="3">
    <source>
        <dbReference type="PROSITE-ProRule" id="PRU00176"/>
    </source>
</evidence>
<evidence type="ECO:0000256" key="2">
    <source>
        <dbReference type="ARBA" id="ARBA00030780"/>
    </source>
</evidence>
<organism evidence="5 6">
    <name type="scientific">Pholiota conissans</name>
    <dbReference type="NCBI Taxonomy" id="109636"/>
    <lineage>
        <taxon>Eukaryota</taxon>
        <taxon>Fungi</taxon>
        <taxon>Dikarya</taxon>
        <taxon>Basidiomycota</taxon>
        <taxon>Agaricomycotina</taxon>
        <taxon>Agaricomycetes</taxon>
        <taxon>Agaricomycetidae</taxon>
        <taxon>Agaricales</taxon>
        <taxon>Agaricineae</taxon>
        <taxon>Strophariaceae</taxon>
        <taxon>Pholiota</taxon>
    </lineage>
</organism>